<dbReference type="PATRIC" id="fig|907348.3.peg.248"/>
<evidence type="ECO:0008006" key="4">
    <source>
        <dbReference type="Google" id="ProtNLM"/>
    </source>
</evidence>
<evidence type="ECO:0000256" key="1">
    <source>
        <dbReference type="SAM" id="Phobius"/>
    </source>
</evidence>
<dbReference type="RefSeq" id="WP_002702107.1">
    <property type="nucleotide sequence ID" value="NZ_AGRW01000028.1"/>
</dbReference>
<keyword evidence="1" id="KW-0812">Transmembrane</keyword>
<proteinExistence type="predicted"/>
<reference evidence="2 3" key="1">
    <citation type="submission" date="2011-09" db="EMBL/GenBank/DDBJ databases">
        <title>The draft genome of Treponema saccharophilum DSM 2985.</title>
        <authorList>
            <consortium name="US DOE Joint Genome Institute (JGI-PGF)"/>
            <person name="Lucas S."/>
            <person name="Copeland A."/>
            <person name="Lapidus A."/>
            <person name="Glavina del Rio T."/>
            <person name="Dalin E."/>
            <person name="Tice H."/>
            <person name="Bruce D."/>
            <person name="Goodwin L."/>
            <person name="Pitluck S."/>
            <person name="Peters L."/>
            <person name="Kyrpides N."/>
            <person name="Mavromatis K."/>
            <person name="Ivanova N."/>
            <person name="Markowitz V."/>
            <person name="Cheng J.-F."/>
            <person name="Hugenholtz P."/>
            <person name="Woyke T."/>
            <person name="Wu D."/>
            <person name="Gronow S."/>
            <person name="Wellnitz S."/>
            <person name="Brambilla E."/>
            <person name="Klenk H.-P."/>
            <person name="Eisen J.A."/>
        </authorList>
    </citation>
    <scope>NUCLEOTIDE SEQUENCE [LARGE SCALE GENOMIC DNA]</scope>
    <source>
        <strain evidence="2 3">DSM 2985</strain>
    </source>
</reference>
<name>H7EHI1_9SPIR</name>
<protein>
    <recommendedName>
        <fullName evidence="4">Positive regulator of sigma E, RseC/MucC</fullName>
    </recommendedName>
</protein>
<feature type="transmembrane region" description="Helical" evidence="1">
    <location>
        <begin position="64"/>
        <end position="86"/>
    </location>
</feature>
<gene>
    <name evidence="2" type="ORF">TresaDRAFT_2580</name>
</gene>
<keyword evidence="3" id="KW-1185">Reference proteome</keyword>
<dbReference type="Pfam" id="PF04246">
    <property type="entry name" value="RseC_MucC"/>
    <property type="match status" value="1"/>
</dbReference>
<keyword evidence="1" id="KW-0472">Membrane</keyword>
<organism evidence="2 3">
    <name type="scientific">Treponema saccharophilum DSM 2985</name>
    <dbReference type="NCBI Taxonomy" id="907348"/>
    <lineage>
        <taxon>Bacteria</taxon>
        <taxon>Pseudomonadati</taxon>
        <taxon>Spirochaetota</taxon>
        <taxon>Spirochaetia</taxon>
        <taxon>Spirochaetales</taxon>
        <taxon>Treponemataceae</taxon>
        <taxon>Treponema</taxon>
    </lineage>
</organism>
<evidence type="ECO:0000313" key="3">
    <source>
        <dbReference type="Proteomes" id="UP000003571"/>
    </source>
</evidence>
<comment type="caution">
    <text evidence="2">The sequence shown here is derived from an EMBL/GenBank/DDBJ whole genome shotgun (WGS) entry which is preliminary data.</text>
</comment>
<feature type="transmembrane region" description="Helical" evidence="1">
    <location>
        <begin position="106"/>
        <end position="125"/>
    </location>
</feature>
<dbReference type="Proteomes" id="UP000003571">
    <property type="component" value="Unassembled WGS sequence"/>
</dbReference>
<evidence type="ECO:0000313" key="2">
    <source>
        <dbReference type="EMBL" id="EIC02927.1"/>
    </source>
</evidence>
<dbReference type="AlphaFoldDB" id="H7EHI1"/>
<keyword evidence="1" id="KW-1133">Transmembrane helix</keyword>
<dbReference type="PROSITE" id="PS51257">
    <property type="entry name" value="PROKAR_LIPOPROTEIN"/>
    <property type="match status" value="1"/>
</dbReference>
<accession>H7EHI1</accession>
<dbReference type="EMBL" id="AGRW01000028">
    <property type="protein sequence ID" value="EIC02927.1"/>
    <property type="molecule type" value="Genomic_DNA"/>
</dbReference>
<sequence length="141" mass="15065">MRSFAIVREIIDDGEIMVLPLITGACQTCESGCLKQGKPFAVLNKRKIDVKIGMTVKIGYPAPILAAEGILSFIIPILCSIAGLFFAPRIAQDVLGIQIGTRTEEIRALGAVAALILSAATLFAISRSSLHLMKPEIMQAV</sequence>
<dbReference type="eggNOG" id="ENOG5030V1C">
    <property type="taxonomic scope" value="Bacteria"/>
</dbReference>
<dbReference type="STRING" id="907348.TresaDRAFT_2580"/>